<comment type="catalytic activity">
    <reaction evidence="3">
        <text>2 GTP = 3',3'-c-di-GMP + 2 diphosphate</text>
        <dbReference type="Rhea" id="RHEA:24898"/>
        <dbReference type="ChEBI" id="CHEBI:33019"/>
        <dbReference type="ChEBI" id="CHEBI:37565"/>
        <dbReference type="ChEBI" id="CHEBI:58805"/>
        <dbReference type="EC" id="2.7.7.65"/>
    </reaction>
</comment>
<evidence type="ECO:0000256" key="3">
    <source>
        <dbReference type="ARBA" id="ARBA00034247"/>
    </source>
</evidence>
<dbReference type="GO" id="GO:0052621">
    <property type="term" value="F:diguanylate cyclase activity"/>
    <property type="evidence" value="ECO:0007669"/>
    <property type="project" value="UniProtKB-EC"/>
</dbReference>
<evidence type="ECO:0000256" key="2">
    <source>
        <dbReference type="ARBA" id="ARBA00012528"/>
    </source>
</evidence>
<dbReference type="PANTHER" id="PTHR45138">
    <property type="entry name" value="REGULATORY COMPONENTS OF SENSORY TRANSDUCTION SYSTEM"/>
    <property type="match status" value="1"/>
</dbReference>
<keyword evidence="4" id="KW-0472">Membrane</keyword>
<evidence type="ECO:0000256" key="4">
    <source>
        <dbReference type="SAM" id="Phobius"/>
    </source>
</evidence>
<dbReference type="SUPFAM" id="SSF53850">
    <property type="entry name" value="Periplasmic binding protein-like II"/>
    <property type="match status" value="2"/>
</dbReference>
<dbReference type="CDD" id="cd13708">
    <property type="entry name" value="PBP2_BvgS_like_1"/>
    <property type="match status" value="1"/>
</dbReference>
<protein>
    <recommendedName>
        <fullName evidence="2">diguanylate cyclase</fullName>
        <ecNumber evidence="2">2.7.7.65</ecNumber>
    </recommendedName>
</protein>
<comment type="cofactor">
    <cofactor evidence="1">
        <name>Mg(2+)</name>
        <dbReference type="ChEBI" id="CHEBI:18420"/>
    </cofactor>
</comment>
<dbReference type="PROSITE" id="PS50887">
    <property type="entry name" value="GGDEF"/>
    <property type="match status" value="1"/>
</dbReference>
<dbReference type="InterPro" id="IPR001638">
    <property type="entry name" value="Solute-binding_3/MltF_N"/>
</dbReference>
<evidence type="ECO:0000313" key="6">
    <source>
        <dbReference type="EMBL" id="QEQ95597.1"/>
    </source>
</evidence>
<keyword evidence="7" id="KW-1185">Reference proteome</keyword>
<reference evidence="6 7" key="1">
    <citation type="journal article" date="2019" name="Biochem. Eng. J.">
        <title>Metabolic engineering of the marine bacteria Neptunomonas concharum for the production of acetoin and meso-2,3-butanediol from acetate.</title>
        <authorList>
            <person name="Li W."/>
            <person name="Pu N."/>
            <person name="Liu C.-X."/>
            <person name="Yuan Q.-P."/>
            <person name="Li Z.-J."/>
        </authorList>
    </citation>
    <scope>NUCLEOTIDE SEQUENCE [LARGE SCALE GENOMIC DNA]</scope>
    <source>
        <strain evidence="6 7">JCM17730</strain>
    </source>
</reference>
<dbReference type="FunFam" id="3.30.70.270:FF:000001">
    <property type="entry name" value="Diguanylate cyclase domain protein"/>
    <property type="match status" value="1"/>
</dbReference>
<dbReference type="InterPro" id="IPR043128">
    <property type="entry name" value="Rev_trsase/Diguanyl_cyclase"/>
</dbReference>
<dbReference type="KEGG" id="ncu:F0U83_02135"/>
<dbReference type="InterPro" id="IPR000160">
    <property type="entry name" value="GGDEF_dom"/>
</dbReference>
<dbReference type="NCBIfam" id="TIGR00254">
    <property type="entry name" value="GGDEF"/>
    <property type="match status" value="1"/>
</dbReference>
<feature type="transmembrane region" description="Helical" evidence="4">
    <location>
        <begin position="534"/>
        <end position="552"/>
    </location>
</feature>
<accession>A0A5P1R7M5</accession>
<dbReference type="AlphaFoldDB" id="A0A5P1R7M5"/>
<dbReference type="SMART" id="SM00062">
    <property type="entry name" value="PBPb"/>
    <property type="match status" value="2"/>
</dbReference>
<feature type="domain" description="GGDEF" evidence="5">
    <location>
        <begin position="603"/>
        <end position="732"/>
    </location>
</feature>
<evidence type="ECO:0000256" key="1">
    <source>
        <dbReference type="ARBA" id="ARBA00001946"/>
    </source>
</evidence>
<organism evidence="6 7">
    <name type="scientific">Neptunomonas concharum</name>
    <dbReference type="NCBI Taxonomy" id="1031538"/>
    <lineage>
        <taxon>Bacteria</taxon>
        <taxon>Pseudomonadati</taxon>
        <taxon>Pseudomonadota</taxon>
        <taxon>Gammaproteobacteria</taxon>
        <taxon>Oceanospirillales</taxon>
        <taxon>Oceanospirillaceae</taxon>
        <taxon>Neptunomonas</taxon>
    </lineage>
</organism>
<dbReference type="RefSeq" id="WP_138986301.1">
    <property type="nucleotide sequence ID" value="NZ_CP043869.1"/>
</dbReference>
<dbReference type="Gene3D" id="3.30.70.270">
    <property type="match status" value="1"/>
</dbReference>
<dbReference type="EC" id="2.7.7.65" evidence="2"/>
<dbReference type="CDD" id="cd01007">
    <property type="entry name" value="PBP2_BvgS_HisK_like"/>
    <property type="match status" value="1"/>
</dbReference>
<evidence type="ECO:0000313" key="7">
    <source>
        <dbReference type="Proteomes" id="UP000324760"/>
    </source>
</evidence>
<evidence type="ECO:0000259" key="5">
    <source>
        <dbReference type="PROSITE" id="PS50887"/>
    </source>
</evidence>
<sequence length="739" mass="83222">MTSKDDIGGKVAGTKQYTLISQLILSFSSLLFFVTSPLYAGVDLTPEEQTFIQQHPEIKLGTDLSWEPYVIVGQDGSVSGYDAEILDAINQVTGANFSLVTGSWPEMQRLAQERKIDGLSTGAPIEKRRSYLNFSDIYLTLKKAVFVATGNPKEIHAIQDIDDKTIVIQKGNLADIELANQFPKSKILLVDTVEDVFSALSAQRADIAFGNGATLYLANKLGMPYLQIAFHLDDQLDLVFATRNDWPEAVSILNKGLAAIPDHEKVRIQTKWFSPQVRPTSNLESGGLLYLSEEEKRITNKTPNLRLCIDPNWLPFDGFSSSGNHIGVSADLMKLISQRLGITFTLVKTDSWSETTQLYRQQKCDLVTTITPTKERSQYLNFTQPLFSSPLVLATRLDQFFLSDINSVAQNLHAVVKDTAAIPFLRSRYPDINLLEVTSDQEGLKLLSEEKVFGFIGSLEVIAHQVNVDKYLNIKVSSTLPDSYSLAIGVRKDWPEWVSILNKAIHSIDETERQQIYNRWVGIQYESAFDYRPFVSVMAVIAALGFLLIYRYRVISSYNNKLRILNEQLAQQATTDQLTNLPNRYLLVQEMRKEIAAAKRYQDPFSIVLFDIDLFKQINDQFGHQKGDEVLQEVSLIMNSLCREIDILGRWGGEEFLLLCPRTEINGALKLANKIRLNIHKQYWQADAKVTLSAGVAEYSQGEDYHDLLKRVDDALYIAKNQGRNTVVCSDPPPISIPK</sequence>
<dbReference type="CDD" id="cd01949">
    <property type="entry name" value="GGDEF"/>
    <property type="match status" value="1"/>
</dbReference>
<dbReference type="InterPro" id="IPR029787">
    <property type="entry name" value="Nucleotide_cyclase"/>
</dbReference>
<keyword evidence="4" id="KW-1133">Transmembrane helix</keyword>
<keyword evidence="4" id="KW-0812">Transmembrane</keyword>
<gene>
    <name evidence="6" type="ORF">F0U83_02135</name>
</gene>
<dbReference type="Proteomes" id="UP000324760">
    <property type="component" value="Chromosome"/>
</dbReference>
<dbReference type="Pfam" id="PF00497">
    <property type="entry name" value="SBP_bac_3"/>
    <property type="match status" value="2"/>
</dbReference>
<dbReference type="EMBL" id="CP043869">
    <property type="protein sequence ID" value="QEQ95597.1"/>
    <property type="molecule type" value="Genomic_DNA"/>
</dbReference>
<name>A0A5P1R7M5_9GAMM</name>
<feature type="transmembrane region" description="Helical" evidence="4">
    <location>
        <begin position="20"/>
        <end position="40"/>
    </location>
</feature>
<dbReference type="Pfam" id="PF00990">
    <property type="entry name" value="GGDEF"/>
    <property type="match status" value="1"/>
</dbReference>
<dbReference type="OrthoDB" id="9180959at2"/>
<dbReference type="SMART" id="SM00267">
    <property type="entry name" value="GGDEF"/>
    <property type="match status" value="1"/>
</dbReference>
<dbReference type="PANTHER" id="PTHR45138:SF9">
    <property type="entry name" value="DIGUANYLATE CYCLASE DGCM-RELATED"/>
    <property type="match status" value="1"/>
</dbReference>
<dbReference type="InterPro" id="IPR050469">
    <property type="entry name" value="Diguanylate_Cyclase"/>
</dbReference>
<dbReference type="Gene3D" id="3.40.190.10">
    <property type="entry name" value="Periplasmic binding protein-like II"/>
    <property type="match status" value="4"/>
</dbReference>
<proteinExistence type="predicted"/>
<dbReference type="SUPFAM" id="SSF55073">
    <property type="entry name" value="Nucleotide cyclase"/>
    <property type="match status" value="1"/>
</dbReference>